<proteinExistence type="predicted"/>
<evidence type="ECO:0000313" key="4">
    <source>
        <dbReference type="EMBL" id="CAH1789500.1"/>
    </source>
</evidence>
<dbReference type="PANTHER" id="PTHR12280:SF20">
    <property type="entry name" value="4'-PHOSPHOPANTETHEINE PHOSPHATASE"/>
    <property type="match status" value="1"/>
</dbReference>
<dbReference type="GO" id="GO:0015937">
    <property type="term" value="P:coenzyme A biosynthetic process"/>
    <property type="evidence" value="ECO:0007669"/>
    <property type="project" value="UniProtKB-KW"/>
</dbReference>
<name>A0A8J1TT00_OWEFU</name>
<reference evidence="4" key="1">
    <citation type="submission" date="2022-03" db="EMBL/GenBank/DDBJ databases">
        <authorList>
            <person name="Martin C."/>
        </authorList>
    </citation>
    <scope>NUCLEOTIDE SEQUENCE</scope>
</reference>
<dbReference type="Pfam" id="PF03630">
    <property type="entry name" value="Fumble"/>
    <property type="match status" value="1"/>
</dbReference>
<dbReference type="EMBL" id="CAIIXF020000007">
    <property type="protein sequence ID" value="CAH1789500.1"/>
    <property type="molecule type" value="Genomic_DNA"/>
</dbReference>
<gene>
    <name evidence="4" type="ORF">OFUS_LOCUS14845</name>
</gene>
<dbReference type="Gene3D" id="3.30.420.40">
    <property type="match status" value="1"/>
</dbReference>
<dbReference type="PANTHER" id="PTHR12280">
    <property type="entry name" value="PANTOTHENATE KINASE"/>
    <property type="match status" value="1"/>
</dbReference>
<organism evidence="4 5">
    <name type="scientific">Owenia fusiformis</name>
    <name type="common">Polychaete worm</name>
    <dbReference type="NCBI Taxonomy" id="6347"/>
    <lineage>
        <taxon>Eukaryota</taxon>
        <taxon>Metazoa</taxon>
        <taxon>Spiralia</taxon>
        <taxon>Lophotrochozoa</taxon>
        <taxon>Annelida</taxon>
        <taxon>Polychaeta</taxon>
        <taxon>Sedentaria</taxon>
        <taxon>Canalipalpata</taxon>
        <taxon>Sabellida</taxon>
        <taxon>Oweniida</taxon>
        <taxon>Oweniidae</taxon>
        <taxon>Owenia</taxon>
    </lineage>
</organism>
<dbReference type="GO" id="GO:0005829">
    <property type="term" value="C:cytosol"/>
    <property type="evidence" value="ECO:0007669"/>
    <property type="project" value="TreeGrafter"/>
</dbReference>
<dbReference type="InterPro" id="IPR043129">
    <property type="entry name" value="ATPase_NBD"/>
</dbReference>
<dbReference type="OrthoDB" id="498611at2759"/>
<evidence type="ECO:0000256" key="3">
    <source>
        <dbReference type="ARBA" id="ARBA00022993"/>
    </source>
</evidence>
<dbReference type="InterPro" id="IPR004567">
    <property type="entry name" value="Type_II_PanK"/>
</dbReference>
<protein>
    <submittedName>
        <fullName evidence="4">Uncharacterized protein</fullName>
    </submittedName>
</protein>
<comment type="caution">
    <text evidence="4">The sequence shown here is derived from an EMBL/GenBank/DDBJ whole genome shotgun (WGS) entry which is preliminary data.</text>
</comment>
<dbReference type="SUPFAM" id="SSF53067">
    <property type="entry name" value="Actin-like ATPase domain"/>
    <property type="match status" value="1"/>
</dbReference>
<dbReference type="GO" id="GO:0004594">
    <property type="term" value="F:pantothenate kinase activity"/>
    <property type="evidence" value="ECO:0007669"/>
    <property type="project" value="TreeGrafter"/>
</dbReference>
<keyword evidence="5" id="KW-1185">Reference proteome</keyword>
<dbReference type="Proteomes" id="UP000749559">
    <property type="component" value="Unassembled WGS sequence"/>
</dbReference>
<dbReference type="GO" id="GO:0005524">
    <property type="term" value="F:ATP binding"/>
    <property type="evidence" value="ECO:0007669"/>
    <property type="project" value="UniProtKB-KW"/>
</dbReference>
<dbReference type="AlphaFoldDB" id="A0A8J1TT00"/>
<keyword evidence="3" id="KW-0173">Coenzyme A biosynthesis</keyword>
<evidence type="ECO:0000256" key="1">
    <source>
        <dbReference type="ARBA" id="ARBA00022741"/>
    </source>
</evidence>
<evidence type="ECO:0000313" key="5">
    <source>
        <dbReference type="Proteomes" id="UP000749559"/>
    </source>
</evidence>
<keyword evidence="2" id="KW-0067">ATP-binding</keyword>
<evidence type="ECO:0000256" key="2">
    <source>
        <dbReference type="ARBA" id="ARBA00022840"/>
    </source>
</evidence>
<sequence>MSENAKSMKIPKCLLKDEAGIAIDLGGSCIKCAYYQFTSSSDPDEKVDVTCITLPSQDVLESIRKIRIIMDGIPYKWDTYTMNATGFASYKFKTEIIDILGIRDMIPRSEFDICVKGLNIFRDQLSPERYVEEMDKDIVAAAYKSLRDYQLIMSKMMKEKKISSDTINRNNDDLEHNTANHKENTIQSKIPLTDHVDNNNTNIDTNRQREEKHRTVDAENNMHAPTAINGNNQGQGNTNAPYLLVSLGSATSIIKVGSSGSYSIVDGVPRGGRQFISLISLITGAKSFEDVSDMLEKGDHKQVDTLGVDLKKISGNIHQGGDMYSVIPDNATAYAFGNAMWKTSDDFRREDLAVAVLKPLVDDLVGTIINAATTHAVKTVYLTGGFVNQPTIKSFFTKAIVFTSTKKRIKTEFKFIQNGSHLGAFGCLLCV</sequence>
<accession>A0A8J1TT00</accession>
<keyword evidence="1" id="KW-0547">Nucleotide-binding</keyword>